<dbReference type="Gene3D" id="1.10.10.60">
    <property type="entry name" value="Homeodomain-like"/>
    <property type="match status" value="1"/>
</dbReference>
<dbReference type="InterPro" id="IPR001647">
    <property type="entry name" value="HTH_TetR"/>
</dbReference>
<dbReference type="InterPro" id="IPR036271">
    <property type="entry name" value="Tet_transcr_reg_TetR-rel_C_sf"/>
</dbReference>
<evidence type="ECO:0000259" key="5">
    <source>
        <dbReference type="PROSITE" id="PS50977"/>
    </source>
</evidence>
<evidence type="ECO:0000256" key="2">
    <source>
        <dbReference type="ARBA" id="ARBA00023125"/>
    </source>
</evidence>
<dbReference type="AlphaFoldDB" id="A0A0B1YUL2"/>
<gene>
    <name evidence="6" type="ORF">JZ00_24350</name>
</gene>
<dbReference type="Gene3D" id="1.10.357.10">
    <property type="entry name" value="Tetracycline Repressor, domain 2"/>
    <property type="match status" value="1"/>
</dbReference>
<evidence type="ECO:0000313" key="6">
    <source>
        <dbReference type="EMBL" id="KHK62309.1"/>
    </source>
</evidence>
<feature type="domain" description="HTH tetR-type" evidence="5">
    <location>
        <begin position="9"/>
        <end position="69"/>
    </location>
</feature>
<dbReference type="OrthoDB" id="9798857at2"/>
<organism evidence="6 7">
    <name type="scientific">Pseudomonas frederiksbergensis</name>
    <dbReference type="NCBI Taxonomy" id="104087"/>
    <lineage>
        <taxon>Bacteria</taxon>
        <taxon>Pseudomonadati</taxon>
        <taxon>Pseudomonadota</taxon>
        <taxon>Gammaproteobacteria</taxon>
        <taxon>Pseudomonadales</taxon>
        <taxon>Pseudomonadaceae</taxon>
        <taxon>Pseudomonas</taxon>
    </lineage>
</organism>
<comment type="caution">
    <text evidence="6">The sequence shown here is derived from an EMBL/GenBank/DDBJ whole genome shotgun (WGS) entry which is preliminary data.</text>
</comment>
<evidence type="ECO:0000256" key="3">
    <source>
        <dbReference type="ARBA" id="ARBA00023163"/>
    </source>
</evidence>
<dbReference type="GO" id="GO:0003677">
    <property type="term" value="F:DNA binding"/>
    <property type="evidence" value="ECO:0007669"/>
    <property type="project" value="UniProtKB-UniRule"/>
</dbReference>
<feature type="DNA-binding region" description="H-T-H motif" evidence="4">
    <location>
        <begin position="32"/>
        <end position="51"/>
    </location>
</feature>
<dbReference type="PANTHER" id="PTHR47506">
    <property type="entry name" value="TRANSCRIPTIONAL REGULATORY PROTEIN"/>
    <property type="match status" value="1"/>
</dbReference>
<dbReference type="Proteomes" id="UP000030949">
    <property type="component" value="Unassembled WGS sequence"/>
</dbReference>
<keyword evidence="3" id="KW-0804">Transcription</keyword>
<dbReference type="SUPFAM" id="SSF48498">
    <property type="entry name" value="Tetracyclin repressor-like, C-terminal domain"/>
    <property type="match status" value="1"/>
</dbReference>
<dbReference type="PANTHER" id="PTHR47506:SF7">
    <property type="entry name" value="TRANSCRIPTIONAL REGULATORY PROTEIN"/>
    <property type="match status" value="1"/>
</dbReference>
<dbReference type="RefSeq" id="WP_039593736.1">
    <property type="nucleotide sequence ID" value="NZ_CP142104.1"/>
</dbReference>
<name>A0A0B1YUL2_9PSED</name>
<reference evidence="7" key="1">
    <citation type="submission" date="2015-03" db="EMBL/GenBank/DDBJ databases">
        <title>Pseudomonas frederiksbergensis hydrocarbon degrader.</title>
        <authorList>
            <person name="Brown L.M."/>
            <person name="Ruiz O.N."/>
            <person name="Mueller S."/>
            <person name="Gunasekera T.S."/>
        </authorList>
    </citation>
    <scope>NUCLEOTIDE SEQUENCE [LARGE SCALE GENOMIC DNA]</scope>
    <source>
        <strain evidence="7">SI8</strain>
    </source>
</reference>
<evidence type="ECO:0000313" key="7">
    <source>
        <dbReference type="Proteomes" id="UP000030949"/>
    </source>
</evidence>
<accession>A0A0B1YUL2</accession>
<dbReference type="SUPFAM" id="SSF46689">
    <property type="entry name" value="Homeodomain-like"/>
    <property type="match status" value="1"/>
</dbReference>
<dbReference type="EMBL" id="JQGJ01000020">
    <property type="protein sequence ID" value="KHK62309.1"/>
    <property type="molecule type" value="Genomic_DNA"/>
</dbReference>
<dbReference type="PROSITE" id="PS50977">
    <property type="entry name" value="HTH_TETR_2"/>
    <property type="match status" value="1"/>
</dbReference>
<keyword evidence="1" id="KW-0805">Transcription regulation</keyword>
<protein>
    <submittedName>
        <fullName evidence="6">TetR family transcriptional regulator</fullName>
    </submittedName>
</protein>
<evidence type="ECO:0000256" key="1">
    <source>
        <dbReference type="ARBA" id="ARBA00023015"/>
    </source>
</evidence>
<dbReference type="InterPro" id="IPR009057">
    <property type="entry name" value="Homeodomain-like_sf"/>
</dbReference>
<dbReference type="PRINTS" id="PR00455">
    <property type="entry name" value="HTHTETR"/>
</dbReference>
<evidence type="ECO:0000256" key="4">
    <source>
        <dbReference type="PROSITE-ProRule" id="PRU00335"/>
    </source>
</evidence>
<keyword evidence="2 4" id="KW-0238">DNA-binding</keyword>
<proteinExistence type="predicted"/>
<sequence length="189" mass="20808">MRYSANHKMETREKLLASSATSIKKSGFATVGVDGLMKAIGLSGGAFYSHFSSKDELFRAIVERELAQSLDRLNGEGGMDAVKLQRCLKQYLSMGHVEQPEAGCALPVLGAEIARSDMQVREAAQTWICRLHEGWARILGSDSLAWSVLSQCVGALVVARMLATPEVQRDVLKSSYDEISRRITDRPFD</sequence>
<dbReference type="Pfam" id="PF00440">
    <property type="entry name" value="TetR_N"/>
    <property type="match status" value="1"/>
</dbReference>